<keyword evidence="3" id="KW-1185">Reference proteome</keyword>
<comment type="caution">
    <text evidence="2">The sequence shown here is derived from an EMBL/GenBank/DDBJ whole genome shotgun (WGS) entry which is preliminary data.</text>
</comment>
<dbReference type="EMBL" id="PDUG01000006">
    <property type="protein sequence ID" value="PIC15562.1"/>
    <property type="molecule type" value="Genomic_DNA"/>
</dbReference>
<accession>A0A2G5SKV4</accession>
<evidence type="ECO:0000256" key="1">
    <source>
        <dbReference type="SAM" id="MobiDB-lite"/>
    </source>
</evidence>
<evidence type="ECO:0000313" key="2">
    <source>
        <dbReference type="EMBL" id="PIC15562.1"/>
    </source>
</evidence>
<dbReference type="Proteomes" id="UP000230233">
    <property type="component" value="Chromosome X"/>
</dbReference>
<reference evidence="3" key="1">
    <citation type="submission" date="2017-10" db="EMBL/GenBank/DDBJ databases">
        <title>Rapid genome shrinkage in a self-fertile nematode reveals novel sperm competition proteins.</title>
        <authorList>
            <person name="Yin D."/>
            <person name="Schwarz E.M."/>
            <person name="Thomas C.G."/>
            <person name="Felde R.L."/>
            <person name="Korf I.F."/>
            <person name="Cutter A.D."/>
            <person name="Schartner C.M."/>
            <person name="Ralston E.J."/>
            <person name="Meyer B.J."/>
            <person name="Haag E.S."/>
        </authorList>
    </citation>
    <scope>NUCLEOTIDE SEQUENCE [LARGE SCALE GENOMIC DNA]</scope>
    <source>
        <strain evidence="3">JU1422</strain>
    </source>
</reference>
<feature type="region of interest" description="Disordered" evidence="1">
    <location>
        <begin position="61"/>
        <end position="81"/>
    </location>
</feature>
<gene>
    <name evidence="2" type="primary">Cnig_chr_X.g22491</name>
    <name evidence="2" type="ORF">B9Z55_022491</name>
</gene>
<evidence type="ECO:0000313" key="3">
    <source>
        <dbReference type="Proteomes" id="UP000230233"/>
    </source>
</evidence>
<protein>
    <submittedName>
        <fullName evidence="2">Uncharacterized protein</fullName>
    </submittedName>
</protein>
<name>A0A2G5SKV4_9PELO</name>
<sequence length="81" mass="8823">MGSPSKTHCQAVHRSSDKVVQQTVARMTVNTNLDQCPPGQAVHRSSDKVVQQTVARMTIDTNLDQCPPGPPHKHHRTVSSA</sequence>
<feature type="compositionally biased region" description="Basic residues" evidence="1">
    <location>
        <begin position="71"/>
        <end position="81"/>
    </location>
</feature>
<organism evidence="2 3">
    <name type="scientific">Caenorhabditis nigoni</name>
    <dbReference type="NCBI Taxonomy" id="1611254"/>
    <lineage>
        <taxon>Eukaryota</taxon>
        <taxon>Metazoa</taxon>
        <taxon>Ecdysozoa</taxon>
        <taxon>Nematoda</taxon>
        <taxon>Chromadorea</taxon>
        <taxon>Rhabditida</taxon>
        <taxon>Rhabditina</taxon>
        <taxon>Rhabditomorpha</taxon>
        <taxon>Rhabditoidea</taxon>
        <taxon>Rhabditidae</taxon>
        <taxon>Peloderinae</taxon>
        <taxon>Caenorhabditis</taxon>
    </lineage>
</organism>
<proteinExistence type="predicted"/>
<dbReference type="AlphaFoldDB" id="A0A2G5SKV4"/>